<dbReference type="Gene3D" id="3.40.50.1820">
    <property type="entry name" value="alpha/beta hydrolase"/>
    <property type="match status" value="2"/>
</dbReference>
<protein>
    <recommendedName>
        <fullName evidence="4">Serine aminopeptidase S33 domain-containing protein</fullName>
    </recommendedName>
</protein>
<reference evidence="3" key="1">
    <citation type="journal article" date="2019" name="Int. J. Syst. Evol. Microbiol.">
        <title>The Global Catalogue of Microorganisms (GCM) 10K type strain sequencing project: providing services to taxonomists for standard genome sequencing and annotation.</title>
        <authorList>
            <consortium name="The Broad Institute Genomics Platform"/>
            <consortium name="The Broad Institute Genome Sequencing Center for Infectious Disease"/>
            <person name="Wu L."/>
            <person name="Ma J."/>
        </authorList>
    </citation>
    <scope>NUCLEOTIDE SEQUENCE [LARGE SCALE GENOMIC DNA]</scope>
    <source>
        <strain evidence="3">NBRC 105830</strain>
    </source>
</reference>
<dbReference type="InterPro" id="IPR029058">
    <property type="entry name" value="AB_hydrolase_fold"/>
</dbReference>
<sequence>MSQQQVAEHEATAAPGAGPDPAGPTRSVTHSWTRAHDRELMTHVHRPASGRADAVVVLCDGLARDQVLGFRSYRMLADQLAESGALAVRFAWSDTADSGAPAPDDDRDSLTRWVEDLDAVVALAASLAPGVPVVLVGLRASGLIATRYAVEHPGAVDQILLWEPVGSGRTWLRTQETLHKISFEYRMRQARPPLPEGAVEVPGRLFPAADVAALRAARIVDPKPTRVDVVIRPDHPGDRVLDRFLDGAASVTRVAGQAEALDTPTLMARVSLETLATLVALVQRGAEPVAIETFAPRTDAVVALLPHRGRPTPVHERLTEVYGMHAVVTDAIGAPTRAVLTIPGSGEPMDGPTGLWTRFARVAAGRGVTTLRVDRHGAGEMSDPADLTDPWPYHGPAVDDLATAYDWLRSRTGLRPVPIGMCSGAWIATQVALRTDVDTVIAVNQVAWDVAALPEGNPVPKIVDPSMAESELLPDSAKVSTRDRVRIAIRHALKAYAPQPVWRALAERGQVQMPAPLYDRVTARGTAIHQLLSGADLDYVNVQQMTPTVRRLVGRGRRLTITRRPELDHSLLSDAARRSTVTYLLAMLGREPAGTGTPVS</sequence>
<gene>
    <name evidence="2" type="ORF">GCM10025862_26030</name>
</gene>
<dbReference type="RefSeq" id="WP_241444111.1">
    <property type="nucleotide sequence ID" value="NZ_BSUJ01000001.1"/>
</dbReference>
<evidence type="ECO:0000313" key="2">
    <source>
        <dbReference type="EMBL" id="GMA20582.1"/>
    </source>
</evidence>
<comment type="caution">
    <text evidence="2">The sequence shown here is derived from an EMBL/GenBank/DDBJ whole genome shotgun (WGS) entry which is preliminary data.</text>
</comment>
<dbReference type="Proteomes" id="UP001157109">
    <property type="component" value="Unassembled WGS sequence"/>
</dbReference>
<evidence type="ECO:0008006" key="4">
    <source>
        <dbReference type="Google" id="ProtNLM"/>
    </source>
</evidence>
<organism evidence="2 3">
    <name type="scientific">Arsenicicoccus piscis</name>
    <dbReference type="NCBI Taxonomy" id="673954"/>
    <lineage>
        <taxon>Bacteria</taxon>
        <taxon>Bacillati</taxon>
        <taxon>Actinomycetota</taxon>
        <taxon>Actinomycetes</taxon>
        <taxon>Micrococcales</taxon>
        <taxon>Intrasporangiaceae</taxon>
        <taxon>Arsenicicoccus</taxon>
    </lineage>
</organism>
<dbReference type="EMBL" id="BSUJ01000001">
    <property type="protein sequence ID" value="GMA20582.1"/>
    <property type="molecule type" value="Genomic_DNA"/>
</dbReference>
<accession>A0ABQ6HRE3</accession>
<evidence type="ECO:0000256" key="1">
    <source>
        <dbReference type="SAM" id="MobiDB-lite"/>
    </source>
</evidence>
<feature type="region of interest" description="Disordered" evidence="1">
    <location>
        <begin position="1"/>
        <end position="29"/>
    </location>
</feature>
<name>A0ABQ6HRE3_9MICO</name>
<feature type="compositionally biased region" description="Low complexity" evidence="1">
    <location>
        <begin position="13"/>
        <end position="24"/>
    </location>
</feature>
<proteinExistence type="predicted"/>
<evidence type="ECO:0000313" key="3">
    <source>
        <dbReference type="Proteomes" id="UP001157109"/>
    </source>
</evidence>
<dbReference type="SUPFAM" id="SSF53474">
    <property type="entry name" value="alpha/beta-Hydrolases"/>
    <property type="match status" value="2"/>
</dbReference>
<keyword evidence="3" id="KW-1185">Reference proteome</keyword>